<keyword evidence="3" id="KW-1185">Reference proteome</keyword>
<feature type="signal peptide" evidence="1">
    <location>
        <begin position="1"/>
        <end position="17"/>
    </location>
</feature>
<dbReference type="EMBL" id="JAINVV010000004">
    <property type="protein sequence ID" value="MBY8822945.1"/>
    <property type="molecule type" value="Genomic_DNA"/>
</dbReference>
<keyword evidence="1" id="KW-0732">Signal</keyword>
<dbReference type="Proteomes" id="UP000706039">
    <property type="component" value="Unassembled WGS sequence"/>
</dbReference>
<organism evidence="2 3">
    <name type="scientific">Sphingomonas colocasiae</name>
    <dbReference type="NCBI Taxonomy" id="1848973"/>
    <lineage>
        <taxon>Bacteria</taxon>
        <taxon>Pseudomonadati</taxon>
        <taxon>Pseudomonadota</taxon>
        <taxon>Alphaproteobacteria</taxon>
        <taxon>Sphingomonadales</taxon>
        <taxon>Sphingomonadaceae</taxon>
        <taxon>Sphingomonas</taxon>
    </lineage>
</organism>
<gene>
    <name evidence="2" type="ORF">K7G82_11615</name>
</gene>
<feature type="chain" id="PRO_5046229875" description="Nuclear transport factor 2 family protein" evidence="1">
    <location>
        <begin position="18"/>
        <end position="145"/>
    </location>
</feature>
<protein>
    <recommendedName>
        <fullName evidence="4">Nuclear transport factor 2 family protein</fullName>
    </recommendedName>
</protein>
<accession>A0ABS7PQF1</accession>
<dbReference type="RefSeq" id="WP_222989985.1">
    <property type="nucleotide sequence ID" value="NZ_JAINVV010000004.1"/>
</dbReference>
<evidence type="ECO:0008006" key="4">
    <source>
        <dbReference type="Google" id="ProtNLM"/>
    </source>
</evidence>
<name>A0ABS7PQF1_9SPHN</name>
<evidence type="ECO:0000313" key="2">
    <source>
        <dbReference type="EMBL" id="MBY8822945.1"/>
    </source>
</evidence>
<reference evidence="2 3" key="1">
    <citation type="submission" date="2021-08" db="EMBL/GenBank/DDBJ databases">
        <authorList>
            <person name="Tuo L."/>
        </authorList>
    </citation>
    <scope>NUCLEOTIDE SEQUENCE [LARGE SCALE GENOMIC DNA]</scope>
    <source>
        <strain evidence="2 3">JCM 31229</strain>
    </source>
</reference>
<sequence>MRKAIILLAALPLLAGASESNEQSNGYKLRTDNIVARLFYSALTDNAEQFQSALAPDAKFKGWDPVTDKYWSGPLVLPEVKKLTRMCVIDSYSTCPGLVTVNWRCAGEKGPRYSVVTLEGGKVAELSAFSPPAMCTPLPVEKSNG</sequence>
<proteinExistence type="predicted"/>
<evidence type="ECO:0000313" key="3">
    <source>
        <dbReference type="Proteomes" id="UP000706039"/>
    </source>
</evidence>
<comment type="caution">
    <text evidence="2">The sequence shown here is derived from an EMBL/GenBank/DDBJ whole genome shotgun (WGS) entry which is preliminary data.</text>
</comment>
<evidence type="ECO:0000256" key="1">
    <source>
        <dbReference type="SAM" id="SignalP"/>
    </source>
</evidence>